<keyword evidence="5" id="KW-0611">Plant defense</keyword>
<accession>A0A835I0K1</accession>
<dbReference type="PANTHER" id="PTHR23315:SF111">
    <property type="entry name" value="U-BOX DOMAIN-CONTAINING PROTEIN 14"/>
    <property type="match status" value="1"/>
</dbReference>
<dbReference type="Gene3D" id="1.25.10.10">
    <property type="entry name" value="Leucine-rich Repeat Variant"/>
    <property type="match status" value="1"/>
</dbReference>
<name>A0A835I0K1_9MAGN</name>
<dbReference type="InterPro" id="IPR016024">
    <property type="entry name" value="ARM-type_fold"/>
</dbReference>
<proteinExistence type="inferred from homology"/>
<evidence type="ECO:0000313" key="12">
    <source>
        <dbReference type="Proteomes" id="UP000631114"/>
    </source>
</evidence>
<dbReference type="InterPro" id="IPR011989">
    <property type="entry name" value="ARM-like"/>
</dbReference>
<evidence type="ECO:0000256" key="6">
    <source>
        <dbReference type="ARBA" id="ARBA00022989"/>
    </source>
</evidence>
<keyword evidence="4" id="KW-0833">Ubl conjugation pathway</keyword>
<comment type="similarity">
    <text evidence="2">Belongs to the MLO family.</text>
</comment>
<keyword evidence="3 9" id="KW-0812">Transmembrane</keyword>
<dbReference type="GO" id="GO:0016020">
    <property type="term" value="C:membrane"/>
    <property type="evidence" value="ECO:0007669"/>
    <property type="project" value="UniProtKB-SubCell"/>
</dbReference>
<organism evidence="11 12">
    <name type="scientific">Coptis chinensis</name>
    <dbReference type="NCBI Taxonomy" id="261450"/>
    <lineage>
        <taxon>Eukaryota</taxon>
        <taxon>Viridiplantae</taxon>
        <taxon>Streptophyta</taxon>
        <taxon>Embryophyta</taxon>
        <taxon>Tracheophyta</taxon>
        <taxon>Spermatophyta</taxon>
        <taxon>Magnoliopsida</taxon>
        <taxon>Ranunculales</taxon>
        <taxon>Ranunculaceae</taxon>
        <taxon>Coptidoideae</taxon>
        <taxon>Coptis</taxon>
    </lineage>
</organism>
<dbReference type="Pfam" id="PF03094">
    <property type="entry name" value="Mlo"/>
    <property type="match status" value="1"/>
</dbReference>
<evidence type="ECO:0000256" key="5">
    <source>
        <dbReference type="ARBA" id="ARBA00022821"/>
    </source>
</evidence>
<comment type="caution">
    <text evidence="11">The sequence shown here is derived from an EMBL/GenBank/DDBJ whole genome shotgun (WGS) entry which is preliminary data.</text>
</comment>
<feature type="transmembrane region" description="Helical" evidence="9">
    <location>
        <begin position="68"/>
        <end position="86"/>
    </location>
</feature>
<gene>
    <name evidence="11" type="ORF">IFM89_008584</name>
</gene>
<dbReference type="OrthoDB" id="7537227at2759"/>
<dbReference type="Proteomes" id="UP000631114">
    <property type="component" value="Unassembled WGS sequence"/>
</dbReference>
<protein>
    <recommendedName>
        <fullName evidence="10">U-box domain-containing protein</fullName>
    </recommendedName>
</protein>
<evidence type="ECO:0000313" key="11">
    <source>
        <dbReference type="EMBL" id="KAF9608299.1"/>
    </source>
</evidence>
<keyword evidence="8" id="KW-0568">Pathogenesis-related protein</keyword>
<keyword evidence="7 9" id="KW-0472">Membrane</keyword>
<evidence type="ECO:0000256" key="8">
    <source>
        <dbReference type="ARBA" id="ARBA00023265"/>
    </source>
</evidence>
<reference evidence="11 12" key="1">
    <citation type="submission" date="2020-10" db="EMBL/GenBank/DDBJ databases">
        <title>The Coptis chinensis genome and diversification of protoberbering-type alkaloids.</title>
        <authorList>
            <person name="Wang B."/>
            <person name="Shu S."/>
            <person name="Song C."/>
            <person name="Liu Y."/>
        </authorList>
    </citation>
    <scope>NUCLEOTIDE SEQUENCE [LARGE SCALE GENOMIC DNA]</scope>
    <source>
        <strain evidence="11">HL-2020</strain>
        <tissue evidence="11">Leaf</tissue>
    </source>
</reference>
<comment type="subcellular location">
    <subcellularLocation>
        <location evidence="1">Membrane</location>
        <topology evidence="1">Multi-pass membrane protein</topology>
    </subcellularLocation>
</comment>
<dbReference type="GO" id="GO:0006952">
    <property type="term" value="P:defense response"/>
    <property type="evidence" value="ECO:0007669"/>
    <property type="project" value="UniProtKB-KW"/>
</dbReference>
<evidence type="ECO:0000256" key="2">
    <source>
        <dbReference type="ARBA" id="ARBA00006574"/>
    </source>
</evidence>
<evidence type="ECO:0000256" key="7">
    <source>
        <dbReference type="ARBA" id="ARBA00023136"/>
    </source>
</evidence>
<evidence type="ECO:0000259" key="10">
    <source>
        <dbReference type="Pfam" id="PF25598"/>
    </source>
</evidence>
<evidence type="ECO:0000256" key="1">
    <source>
        <dbReference type="ARBA" id="ARBA00004141"/>
    </source>
</evidence>
<feature type="transmembrane region" description="Helical" evidence="9">
    <location>
        <begin position="12"/>
        <end position="30"/>
    </location>
</feature>
<dbReference type="AlphaFoldDB" id="A0A835I0K1"/>
<dbReference type="EMBL" id="JADFTS010000004">
    <property type="protein sequence ID" value="KAF9608299.1"/>
    <property type="molecule type" value="Genomic_DNA"/>
</dbReference>
<dbReference type="InterPro" id="IPR004326">
    <property type="entry name" value="Mlo"/>
</dbReference>
<dbReference type="InterPro" id="IPR058678">
    <property type="entry name" value="ARM_PUB"/>
</dbReference>
<feature type="domain" description="U-box" evidence="10">
    <location>
        <begin position="168"/>
        <end position="289"/>
    </location>
</feature>
<sequence>MEEEGRSLSETPTWAVATVITVLVSVGFLFQGSLKRAGKWSCSVIEQWLVDTKRKALHAALQKIKEELMLFGVLSLLMGHSINLGVKICVKFLLMDTRFYPCTYDGNYNVSVNQKSVLITSFNSSKYSVSHEQMNIERREHCPEGFVISDWQGVDRIIDPPHANYSDSSLCEESIGRVKNPLALSPRGKKDAATAIFNLLIYQGNKVRAVRAGIVVPLMRLLTDAAGGMVDEALAILAILASHQEGRVAIGQAEPTPVLVEVMRTGSPHNRENVAAVLWSLCIADGKHLKTSKECGVEEALKDLS</sequence>
<keyword evidence="6 9" id="KW-1133">Transmembrane helix</keyword>
<keyword evidence="12" id="KW-1185">Reference proteome</keyword>
<dbReference type="SUPFAM" id="SSF48371">
    <property type="entry name" value="ARM repeat"/>
    <property type="match status" value="1"/>
</dbReference>
<dbReference type="PANTHER" id="PTHR23315">
    <property type="entry name" value="U BOX DOMAIN-CONTAINING"/>
    <property type="match status" value="1"/>
</dbReference>
<dbReference type="Pfam" id="PF25598">
    <property type="entry name" value="ARM_PUB"/>
    <property type="match status" value="1"/>
</dbReference>
<evidence type="ECO:0000256" key="3">
    <source>
        <dbReference type="ARBA" id="ARBA00022692"/>
    </source>
</evidence>
<evidence type="ECO:0000256" key="4">
    <source>
        <dbReference type="ARBA" id="ARBA00022786"/>
    </source>
</evidence>
<evidence type="ECO:0000256" key="9">
    <source>
        <dbReference type="SAM" id="Phobius"/>
    </source>
</evidence>